<dbReference type="EMBL" id="FQWB01000012">
    <property type="protein sequence ID" value="SHH03013.1"/>
    <property type="molecule type" value="Genomic_DNA"/>
</dbReference>
<dbReference type="RefSeq" id="WP_073371961.1">
    <property type="nucleotide sequence ID" value="NZ_FQWB01000012.1"/>
</dbReference>
<accession>A0A1M5PP39</accession>
<sequence>MKHLALIITFLAVFTSCSKDIEEATTTADYYGKWTLVKMSGSMINSVTTGTAMEWQESYLFKNDGTFEKSRMRNTVETKAVGTYTAIDYQDGKYLELTYSNDSEIIGSCYGNLTESLYFSAANTLSSTWRACDGPGLEYQKADSNFN</sequence>
<dbReference type="STRING" id="468056.SAMN05443549_1123"/>
<evidence type="ECO:0000313" key="1">
    <source>
        <dbReference type="EMBL" id="SHH03013.1"/>
    </source>
</evidence>
<proteinExistence type="predicted"/>
<reference evidence="2" key="1">
    <citation type="submission" date="2016-11" db="EMBL/GenBank/DDBJ databases">
        <authorList>
            <person name="Varghese N."/>
            <person name="Submissions S."/>
        </authorList>
    </citation>
    <scope>NUCLEOTIDE SEQUENCE [LARGE SCALE GENOMIC DNA]</scope>
    <source>
        <strain evidence="2">DSM 19978</strain>
    </source>
</reference>
<organism evidence="1 2">
    <name type="scientific">Flavobacterium fluvii</name>
    <dbReference type="NCBI Taxonomy" id="468056"/>
    <lineage>
        <taxon>Bacteria</taxon>
        <taxon>Pseudomonadati</taxon>
        <taxon>Bacteroidota</taxon>
        <taxon>Flavobacteriia</taxon>
        <taxon>Flavobacteriales</taxon>
        <taxon>Flavobacteriaceae</taxon>
        <taxon>Flavobacterium</taxon>
    </lineage>
</organism>
<dbReference type="OrthoDB" id="882993at2"/>
<dbReference type="Proteomes" id="UP000184516">
    <property type="component" value="Unassembled WGS sequence"/>
</dbReference>
<evidence type="ECO:0000313" key="2">
    <source>
        <dbReference type="Proteomes" id="UP000184516"/>
    </source>
</evidence>
<gene>
    <name evidence="1" type="ORF">SAMN05443549_1123</name>
</gene>
<evidence type="ECO:0008006" key="3">
    <source>
        <dbReference type="Google" id="ProtNLM"/>
    </source>
</evidence>
<dbReference type="AlphaFoldDB" id="A0A1M5PP39"/>
<keyword evidence="2" id="KW-1185">Reference proteome</keyword>
<dbReference type="PROSITE" id="PS51257">
    <property type="entry name" value="PROKAR_LIPOPROTEIN"/>
    <property type="match status" value="1"/>
</dbReference>
<protein>
    <recommendedName>
        <fullName evidence="3">Lipocalin-like domain-containing protein</fullName>
    </recommendedName>
</protein>
<name>A0A1M5PP39_9FLAO</name>